<dbReference type="PANTHER" id="PTHR13800">
    <property type="entry name" value="TRANSIENT RECEPTOR POTENTIAL CATION CHANNEL, SUBFAMILY M, MEMBER 6"/>
    <property type="match status" value="1"/>
</dbReference>
<comment type="caution">
    <text evidence="2">The sequence shown here is derived from an EMBL/GenBank/DDBJ whole genome shotgun (WGS) entry which is preliminary data.</text>
</comment>
<accession>A0AA88IBM0</accession>
<dbReference type="Proteomes" id="UP001187531">
    <property type="component" value="Unassembled WGS sequence"/>
</dbReference>
<evidence type="ECO:0000313" key="2">
    <source>
        <dbReference type="EMBL" id="KAK2725510.1"/>
    </source>
</evidence>
<evidence type="ECO:0000259" key="1">
    <source>
        <dbReference type="Pfam" id="PF18139"/>
    </source>
</evidence>
<keyword evidence="3" id="KW-1185">Reference proteome</keyword>
<dbReference type="GO" id="GO:0005261">
    <property type="term" value="F:monoatomic cation channel activity"/>
    <property type="evidence" value="ECO:0007669"/>
    <property type="project" value="TreeGrafter"/>
</dbReference>
<reference evidence="2" key="1">
    <citation type="submission" date="2023-07" db="EMBL/GenBank/DDBJ databases">
        <title>Chromosome-level genome assembly of Artemia franciscana.</title>
        <authorList>
            <person name="Jo E."/>
        </authorList>
    </citation>
    <scope>NUCLEOTIDE SEQUENCE</scope>
    <source>
        <tissue evidence="2">Whole body</tissue>
    </source>
</reference>
<dbReference type="GO" id="GO:0030001">
    <property type="term" value="P:metal ion transport"/>
    <property type="evidence" value="ECO:0007669"/>
    <property type="project" value="TreeGrafter"/>
</dbReference>
<dbReference type="InterPro" id="IPR041491">
    <property type="entry name" value="TRPM_SLOG"/>
</dbReference>
<dbReference type="InterPro" id="IPR050927">
    <property type="entry name" value="TRPM"/>
</dbReference>
<organism evidence="2 3">
    <name type="scientific">Artemia franciscana</name>
    <name type="common">Brine shrimp</name>
    <name type="synonym">Artemia sanfranciscana</name>
    <dbReference type="NCBI Taxonomy" id="6661"/>
    <lineage>
        <taxon>Eukaryota</taxon>
        <taxon>Metazoa</taxon>
        <taxon>Ecdysozoa</taxon>
        <taxon>Arthropoda</taxon>
        <taxon>Crustacea</taxon>
        <taxon>Branchiopoda</taxon>
        <taxon>Anostraca</taxon>
        <taxon>Artemiidae</taxon>
        <taxon>Artemia</taxon>
    </lineage>
</organism>
<feature type="domain" description="TRPM SLOG" evidence="1">
    <location>
        <begin position="1"/>
        <end position="89"/>
    </location>
</feature>
<evidence type="ECO:0000313" key="3">
    <source>
        <dbReference type="Proteomes" id="UP001187531"/>
    </source>
</evidence>
<name>A0AA88IBM0_ARTSF</name>
<protein>
    <recommendedName>
        <fullName evidence="1">TRPM SLOG domain-containing protein</fullName>
    </recommendedName>
</protein>
<dbReference type="GO" id="GO:0005886">
    <property type="term" value="C:plasma membrane"/>
    <property type="evidence" value="ECO:0007669"/>
    <property type="project" value="TreeGrafter"/>
</dbReference>
<dbReference type="EMBL" id="JAVRJZ010000002">
    <property type="protein sequence ID" value="KAK2725510.1"/>
    <property type="molecule type" value="Genomic_DNA"/>
</dbReference>
<gene>
    <name evidence="2" type="ORF">QYM36_000114</name>
</gene>
<sequence length="108" mass="12179">MVCLVVEGGIHTIRNALDYVSEKPPIPVVVVQGSGRAADLLAFAYRYIDENGDYTLLDSLREQMTTTIAKTFRVNMEKAKVLYSEILQCVKKKNLITIFQGDEPVDIW</sequence>
<dbReference type="PANTHER" id="PTHR13800:SF1">
    <property type="entry name" value="TRANSIENT RECEPTOR POTENTIAL CATION CHANNEL TRPM"/>
    <property type="match status" value="1"/>
</dbReference>
<dbReference type="AlphaFoldDB" id="A0AA88IBM0"/>
<dbReference type="Pfam" id="PF18139">
    <property type="entry name" value="LSDAT_euk"/>
    <property type="match status" value="1"/>
</dbReference>
<proteinExistence type="predicted"/>